<dbReference type="EMBL" id="ML977150">
    <property type="protein sequence ID" value="KAF1988023.1"/>
    <property type="molecule type" value="Genomic_DNA"/>
</dbReference>
<protein>
    <submittedName>
        <fullName evidence="2">Uncharacterized protein</fullName>
    </submittedName>
</protein>
<dbReference type="OrthoDB" id="5355528at2759"/>
<feature type="region of interest" description="Disordered" evidence="1">
    <location>
        <begin position="246"/>
        <end position="270"/>
    </location>
</feature>
<dbReference type="Proteomes" id="UP000800041">
    <property type="component" value="Unassembled WGS sequence"/>
</dbReference>
<feature type="region of interest" description="Disordered" evidence="1">
    <location>
        <begin position="325"/>
        <end position="357"/>
    </location>
</feature>
<feature type="compositionally biased region" description="Basic and acidic residues" evidence="1">
    <location>
        <begin position="649"/>
        <end position="660"/>
    </location>
</feature>
<feature type="compositionally biased region" description="Polar residues" evidence="1">
    <location>
        <begin position="246"/>
        <end position="261"/>
    </location>
</feature>
<feature type="compositionally biased region" description="Low complexity" evidence="1">
    <location>
        <begin position="551"/>
        <end position="561"/>
    </location>
</feature>
<feature type="region of interest" description="Disordered" evidence="1">
    <location>
        <begin position="43"/>
        <end position="71"/>
    </location>
</feature>
<reference evidence="2" key="1">
    <citation type="journal article" date="2020" name="Stud. Mycol.">
        <title>101 Dothideomycetes genomes: a test case for predicting lifestyles and emergence of pathogens.</title>
        <authorList>
            <person name="Haridas S."/>
            <person name="Albert R."/>
            <person name="Binder M."/>
            <person name="Bloem J."/>
            <person name="Labutti K."/>
            <person name="Salamov A."/>
            <person name="Andreopoulos B."/>
            <person name="Baker S."/>
            <person name="Barry K."/>
            <person name="Bills G."/>
            <person name="Bluhm B."/>
            <person name="Cannon C."/>
            <person name="Castanera R."/>
            <person name="Culley D."/>
            <person name="Daum C."/>
            <person name="Ezra D."/>
            <person name="Gonzalez J."/>
            <person name="Henrissat B."/>
            <person name="Kuo A."/>
            <person name="Liang C."/>
            <person name="Lipzen A."/>
            <person name="Lutzoni F."/>
            <person name="Magnuson J."/>
            <person name="Mondo S."/>
            <person name="Nolan M."/>
            <person name="Ohm R."/>
            <person name="Pangilinan J."/>
            <person name="Park H.-J."/>
            <person name="Ramirez L."/>
            <person name="Alfaro M."/>
            <person name="Sun H."/>
            <person name="Tritt A."/>
            <person name="Yoshinaga Y."/>
            <person name="Zwiers L.-H."/>
            <person name="Turgeon B."/>
            <person name="Goodwin S."/>
            <person name="Spatafora J."/>
            <person name="Crous P."/>
            <person name="Grigoriev I."/>
        </authorList>
    </citation>
    <scope>NUCLEOTIDE SEQUENCE</scope>
    <source>
        <strain evidence="2">CBS 113979</strain>
    </source>
</reference>
<feature type="compositionally biased region" description="Acidic residues" evidence="1">
    <location>
        <begin position="634"/>
        <end position="645"/>
    </location>
</feature>
<sequence length="687" mass="75079">MYNTFSGLWSCSKLGHEKSPYDVYPTSMQKSIVEMPRPTAVVKRKREGSIDSPTSHHAQSPKKLRGPDGAVRPMSEFLQPVERPVLVPKSIRTGLQANIVQGNCALESSRPTEQVLSGFTDKLACSPSPACADVKNETSHEAQVHNFTTSSLSLPSIVSSASPSPTMFNVNNNLNANTMQANALTPELRRRKLQEVIEAEYSMAVLNKHGELRVIEQELAKCQTALEQIRRCNIIPFPGTQGASVDVSNHSGPSINSSPDHTSPAHPAPWGVTDGPYSRHYSHWLIRDGKFDSYPNTPVYSGFATPNVSAAGRPIRQNTGKSFALPSVSGSAPRVSRVSQNTSMSVPVPQENTSSAPTDPLLIFRQSDQKYVRVWCPLCQHDNFSNVQGFINHYRIAHDFKFKTHQHAADACGRIVDPPEDGVFPSVQKQQKKSSIRCSTTSLPATPIDGSLVHPAINDPTIARRVEPLVSKVPQQVLEEVTVPADFVPHPTVPRLSKLSSSFHGAPPEEFAKMIQEATTRVDMTAIDREFPPEEEDEQPKQPSTKKVKSQSKNASSAHSSLNPLGSRLPTHLPQGFSPSPAGRPVSSKGLRLAPSVPHQQPHMALTHHMPESPMEMDMSPNTMESNPGLMSDHDDEDDEFDDANSEAVHGEHGVVKDSEDVMMVDSEAEHDDVARLDGSSTNCHKG</sequence>
<name>A0A6G1H469_9PEZI</name>
<feature type="region of interest" description="Disordered" evidence="1">
    <location>
        <begin position="668"/>
        <end position="687"/>
    </location>
</feature>
<feature type="compositionally biased region" description="Polar residues" evidence="1">
    <location>
        <begin position="337"/>
        <end position="357"/>
    </location>
</feature>
<evidence type="ECO:0000313" key="3">
    <source>
        <dbReference type="Proteomes" id="UP000800041"/>
    </source>
</evidence>
<proteinExistence type="predicted"/>
<organism evidence="2 3">
    <name type="scientific">Aulographum hederae CBS 113979</name>
    <dbReference type="NCBI Taxonomy" id="1176131"/>
    <lineage>
        <taxon>Eukaryota</taxon>
        <taxon>Fungi</taxon>
        <taxon>Dikarya</taxon>
        <taxon>Ascomycota</taxon>
        <taxon>Pezizomycotina</taxon>
        <taxon>Dothideomycetes</taxon>
        <taxon>Pleosporomycetidae</taxon>
        <taxon>Aulographales</taxon>
        <taxon>Aulographaceae</taxon>
    </lineage>
</organism>
<evidence type="ECO:0000313" key="2">
    <source>
        <dbReference type="EMBL" id="KAF1988023.1"/>
    </source>
</evidence>
<dbReference type="AlphaFoldDB" id="A0A6G1H469"/>
<evidence type="ECO:0000256" key="1">
    <source>
        <dbReference type="SAM" id="MobiDB-lite"/>
    </source>
</evidence>
<gene>
    <name evidence="2" type="ORF">K402DRAFT_403210</name>
</gene>
<accession>A0A6G1H469</accession>
<feature type="region of interest" description="Disordered" evidence="1">
    <location>
        <begin position="623"/>
        <end position="662"/>
    </location>
</feature>
<keyword evidence="3" id="KW-1185">Reference proteome</keyword>
<feature type="region of interest" description="Disordered" evidence="1">
    <location>
        <begin position="531"/>
        <end position="601"/>
    </location>
</feature>